<sequence length="36" mass="4569">MRNSWLYIFMLYQHFSKQNIFLQHITSVDYLSFFHL</sequence>
<name>A0A0A8Y4Q8_ARUDO</name>
<protein>
    <submittedName>
        <fullName evidence="1">Uncharacterized protein</fullName>
    </submittedName>
</protein>
<reference evidence="1" key="2">
    <citation type="journal article" date="2015" name="Data Brief">
        <title>Shoot transcriptome of the giant reed, Arundo donax.</title>
        <authorList>
            <person name="Barrero R.A."/>
            <person name="Guerrero F.D."/>
            <person name="Moolhuijzen P."/>
            <person name="Goolsby J.A."/>
            <person name="Tidwell J."/>
            <person name="Bellgard S.E."/>
            <person name="Bellgard M.I."/>
        </authorList>
    </citation>
    <scope>NUCLEOTIDE SEQUENCE</scope>
    <source>
        <tissue evidence="1">Shoot tissue taken approximately 20 cm above the soil surface</tissue>
    </source>
</reference>
<organism evidence="1">
    <name type="scientific">Arundo donax</name>
    <name type="common">Giant reed</name>
    <name type="synonym">Donax arundinaceus</name>
    <dbReference type="NCBI Taxonomy" id="35708"/>
    <lineage>
        <taxon>Eukaryota</taxon>
        <taxon>Viridiplantae</taxon>
        <taxon>Streptophyta</taxon>
        <taxon>Embryophyta</taxon>
        <taxon>Tracheophyta</taxon>
        <taxon>Spermatophyta</taxon>
        <taxon>Magnoliopsida</taxon>
        <taxon>Liliopsida</taxon>
        <taxon>Poales</taxon>
        <taxon>Poaceae</taxon>
        <taxon>PACMAD clade</taxon>
        <taxon>Arundinoideae</taxon>
        <taxon>Arundineae</taxon>
        <taxon>Arundo</taxon>
    </lineage>
</organism>
<proteinExistence type="predicted"/>
<accession>A0A0A8Y4Q8</accession>
<reference evidence="1" key="1">
    <citation type="submission" date="2014-09" db="EMBL/GenBank/DDBJ databases">
        <authorList>
            <person name="Magalhaes I.L.F."/>
            <person name="Oliveira U."/>
            <person name="Santos F.R."/>
            <person name="Vidigal T.H.D.A."/>
            <person name="Brescovit A.D."/>
            <person name="Santos A.J."/>
        </authorList>
    </citation>
    <scope>NUCLEOTIDE SEQUENCE</scope>
    <source>
        <tissue evidence="1">Shoot tissue taken approximately 20 cm above the soil surface</tissue>
    </source>
</reference>
<dbReference type="EMBL" id="GBRH01278252">
    <property type="protein sequence ID" value="JAD19643.1"/>
    <property type="molecule type" value="Transcribed_RNA"/>
</dbReference>
<dbReference type="AlphaFoldDB" id="A0A0A8Y4Q8"/>
<evidence type="ECO:0000313" key="1">
    <source>
        <dbReference type="EMBL" id="JAD19643.1"/>
    </source>
</evidence>